<reference evidence="2 3" key="1">
    <citation type="submission" date="2019-02" db="EMBL/GenBank/DDBJ databases">
        <title>Deep-cultivation of Planctomycetes and their phenomic and genomic characterization uncovers novel biology.</title>
        <authorList>
            <person name="Wiegand S."/>
            <person name="Jogler M."/>
            <person name="Boedeker C."/>
            <person name="Pinto D."/>
            <person name="Vollmers J."/>
            <person name="Rivas-Marin E."/>
            <person name="Kohn T."/>
            <person name="Peeters S.H."/>
            <person name="Heuer A."/>
            <person name="Rast P."/>
            <person name="Oberbeckmann S."/>
            <person name="Bunk B."/>
            <person name="Jeske O."/>
            <person name="Meyerdierks A."/>
            <person name="Storesund J.E."/>
            <person name="Kallscheuer N."/>
            <person name="Luecker S."/>
            <person name="Lage O.M."/>
            <person name="Pohl T."/>
            <person name="Merkel B.J."/>
            <person name="Hornburger P."/>
            <person name="Mueller R.-W."/>
            <person name="Bruemmer F."/>
            <person name="Labrenz M."/>
            <person name="Spormann A.M."/>
            <person name="Op Den Camp H."/>
            <person name="Overmann J."/>
            <person name="Amann R."/>
            <person name="Jetten M.S.M."/>
            <person name="Mascher T."/>
            <person name="Medema M.H."/>
            <person name="Devos D.P."/>
            <person name="Kaster A.-K."/>
            <person name="Ovreas L."/>
            <person name="Rohde M."/>
            <person name="Galperin M.Y."/>
            <person name="Jogler C."/>
        </authorList>
    </citation>
    <scope>NUCLEOTIDE SEQUENCE [LARGE SCALE GENOMIC DNA]</scope>
    <source>
        <strain evidence="2 3">CA13</strain>
    </source>
</reference>
<keyword evidence="1" id="KW-0732">Signal</keyword>
<dbReference type="PANTHER" id="PTHR36842">
    <property type="entry name" value="PROTEIN TOLB HOMOLOG"/>
    <property type="match status" value="1"/>
</dbReference>
<dbReference type="OrthoDB" id="9812921at2"/>
<evidence type="ECO:0000313" key="2">
    <source>
        <dbReference type="EMBL" id="TWT81016.1"/>
    </source>
</evidence>
<protein>
    <submittedName>
        <fullName evidence="2">Protein TolB</fullName>
    </submittedName>
</protein>
<feature type="chain" id="PRO_5023124332" evidence="1">
    <location>
        <begin position="22"/>
        <end position="320"/>
    </location>
</feature>
<evidence type="ECO:0000256" key="1">
    <source>
        <dbReference type="SAM" id="SignalP"/>
    </source>
</evidence>
<dbReference type="InterPro" id="IPR011042">
    <property type="entry name" value="6-blade_b-propeller_TolB-like"/>
</dbReference>
<dbReference type="EMBL" id="SJPJ01000001">
    <property type="protein sequence ID" value="TWT81016.1"/>
    <property type="molecule type" value="Genomic_DNA"/>
</dbReference>
<dbReference type="Gene3D" id="2.120.10.30">
    <property type="entry name" value="TolB, C-terminal domain"/>
    <property type="match status" value="1"/>
</dbReference>
<feature type="signal peptide" evidence="1">
    <location>
        <begin position="1"/>
        <end position="21"/>
    </location>
</feature>
<sequence precursor="true">MKCLFTNLVIVAAVFASGSIADEPVPPTYRGSYFVNGEIHVNTYGLPEGKPLTTGHHDFKPSWSKTDDMLVFFRRLKNDPVVTNWITAICIINVDGTGFHQLTDGTHTEFNQTWTRDATNTPIWNRKNPETKSFHVMQSKVGGLPGEEVSLTDKHYHTWAYTCLTDGRILVQSAHPTLGWGYFLMTPSADHQPRYERIDCELATKGILDRVSISPSEKQVCFEYQTGFKHKNTGRTLYIADFDSDKRTIANAKAFANEAGNPGWFAYPRWTKDEKAIVYHANETGKGKLFLYTLKDGSTKQVSTNNNADYRYPHTEATPK</sequence>
<accession>A0A5C5Z1X4</accession>
<proteinExistence type="predicted"/>
<gene>
    <name evidence="2" type="primary">tolB_2</name>
    <name evidence="2" type="ORF">CA13_24630</name>
</gene>
<dbReference type="Proteomes" id="UP000315010">
    <property type="component" value="Unassembled WGS sequence"/>
</dbReference>
<comment type="caution">
    <text evidence="2">The sequence shown here is derived from an EMBL/GenBank/DDBJ whole genome shotgun (WGS) entry which is preliminary data.</text>
</comment>
<dbReference type="SUPFAM" id="SSF82171">
    <property type="entry name" value="DPP6 N-terminal domain-like"/>
    <property type="match status" value="1"/>
</dbReference>
<evidence type="ECO:0000313" key="3">
    <source>
        <dbReference type="Proteomes" id="UP000315010"/>
    </source>
</evidence>
<dbReference type="AlphaFoldDB" id="A0A5C5Z1X4"/>
<name>A0A5C5Z1X4_9BACT</name>
<dbReference type="RefSeq" id="WP_146396496.1">
    <property type="nucleotide sequence ID" value="NZ_SJPJ01000001.1"/>
</dbReference>
<keyword evidence="3" id="KW-1185">Reference proteome</keyword>
<organism evidence="2 3">
    <name type="scientific">Novipirellula herctigrandis</name>
    <dbReference type="NCBI Taxonomy" id="2527986"/>
    <lineage>
        <taxon>Bacteria</taxon>
        <taxon>Pseudomonadati</taxon>
        <taxon>Planctomycetota</taxon>
        <taxon>Planctomycetia</taxon>
        <taxon>Pirellulales</taxon>
        <taxon>Pirellulaceae</taxon>
        <taxon>Novipirellula</taxon>
    </lineage>
</organism>